<evidence type="ECO:0000256" key="1">
    <source>
        <dbReference type="SAM" id="Phobius"/>
    </source>
</evidence>
<keyword evidence="1" id="KW-1133">Transmembrane helix</keyword>
<reference evidence="3 4" key="1">
    <citation type="submission" date="2018-08" db="EMBL/GenBank/DDBJ databases">
        <title>A genome reference for cultivated species of the human gut microbiota.</title>
        <authorList>
            <person name="Zou Y."/>
            <person name="Xue W."/>
            <person name="Luo G."/>
        </authorList>
    </citation>
    <scope>NUCLEOTIDE SEQUENCE [LARGE SCALE GENOMIC DNA]</scope>
    <source>
        <strain evidence="3 4">AM44-11BH</strain>
    </source>
</reference>
<dbReference type="InterPro" id="IPR058729">
    <property type="entry name" value="Beta-barrel_RND-rel"/>
</dbReference>
<evidence type="ECO:0000313" key="4">
    <source>
        <dbReference type="Proteomes" id="UP000284779"/>
    </source>
</evidence>
<accession>A0A413R9I5</accession>
<dbReference type="EMBL" id="QSFD01000004">
    <property type="protein sequence ID" value="RHA19131.1"/>
    <property type="molecule type" value="Genomic_DNA"/>
</dbReference>
<proteinExistence type="predicted"/>
<feature type="domain" description="RND related beta-barrel" evidence="2">
    <location>
        <begin position="240"/>
        <end position="309"/>
    </location>
</feature>
<dbReference type="Proteomes" id="UP000284779">
    <property type="component" value="Unassembled WGS sequence"/>
</dbReference>
<organism evidence="3 4">
    <name type="scientific">Eubacterium ventriosum</name>
    <dbReference type="NCBI Taxonomy" id="39496"/>
    <lineage>
        <taxon>Bacteria</taxon>
        <taxon>Bacillati</taxon>
        <taxon>Bacillota</taxon>
        <taxon>Clostridia</taxon>
        <taxon>Eubacteriales</taxon>
        <taxon>Eubacteriaceae</taxon>
        <taxon>Eubacterium</taxon>
    </lineage>
</organism>
<dbReference type="Pfam" id="PF26011">
    <property type="entry name" value="Beta-barrel_RND_rel"/>
    <property type="match status" value="1"/>
</dbReference>
<keyword evidence="4" id="KW-1185">Reference proteome</keyword>
<gene>
    <name evidence="3" type="ORF">DW944_05195</name>
</gene>
<evidence type="ECO:0000313" key="3">
    <source>
        <dbReference type="EMBL" id="RHA19131.1"/>
    </source>
</evidence>
<sequence length="461" mass="52035">MKKKNKRVVRYKSHINLNAGIVIFGLISIYLLINIVIYFTTERTAFYEVISGSNAQEANVSYNGIAIRNEIVQSAQDSGYIDYYVREGSRVSLNTTLYSIDSTGELNTLLSEASKKNPKLSSDNIDTLAGLISDYCNNYDEMNYSEIYNFKTSLKGTVVDLINMNSLENIAKEEGNTFSINNSASTGIVLYRIDNYENLKPKNLKASLFDKNSYVDVKFSSGIKTEKGNPIYKTVSDEEWSIAVQFTKKEAKKYKKVNGVKIKFLKDGLTTTANIKVVKGQDRKYYGIITLSKYMIRYVTDRFVNIQIIDDVSKGLKIPKTSLVSKSLYVIPKSYGAEGGNSDKIGFNRQVKVEGKITNEFYYPTIAYSDKDNYYVSTALFENGDVLTAIDSSEQYIIGKTQDFVGVYNINNGYTVFVRVNILESTDEYYIVKQGDIYGLSLYDRIVLDGSTVSENQIIFQ</sequence>
<feature type="transmembrane region" description="Helical" evidence="1">
    <location>
        <begin position="21"/>
        <end position="39"/>
    </location>
</feature>
<keyword evidence="1" id="KW-0812">Transmembrane</keyword>
<comment type="caution">
    <text evidence="3">The sequence shown here is derived from an EMBL/GenBank/DDBJ whole genome shotgun (WGS) entry which is preliminary data.</text>
</comment>
<name>A0A413R9I5_9FIRM</name>
<evidence type="ECO:0000259" key="2">
    <source>
        <dbReference type="Pfam" id="PF26011"/>
    </source>
</evidence>
<dbReference type="AlphaFoldDB" id="A0A413R9I5"/>
<keyword evidence="1" id="KW-0472">Membrane</keyword>
<dbReference type="RefSeq" id="WP_117970142.1">
    <property type="nucleotide sequence ID" value="NZ_DBFJSC010000311.1"/>
</dbReference>
<protein>
    <recommendedName>
        <fullName evidence="2">RND related beta-barrel domain-containing protein</fullName>
    </recommendedName>
</protein>